<evidence type="ECO:0000256" key="1">
    <source>
        <dbReference type="ARBA" id="ARBA00022729"/>
    </source>
</evidence>
<dbReference type="InterPro" id="IPR013517">
    <property type="entry name" value="FG-GAP"/>
</dbReference>
<feature type="non-terminal residue" evidence="2">
    <location>
        <position position="196"/>
    </location>
</feature>
<organism evidence="2">
    <name type="scientific">hydrothermal vent metagenome</name>
    <dbReference type="NCBI Taxonomy" id="652676"/>
    <lineage>
        <taxon>unclassified sequences</taxon>
        <taxon>metagenomes</taxon>
        <taxon>ecological metagenomes</taxon>
    </lineage>
</organism>
<dbReference type="PANTHER" id="PTHR46580">
    <property type="entry name" value="SENSOR KINASE-RELATED"/>
    <property type="match status" value="1"/>
</dbReference>
<dbReference type="PANTHER" id="PTHR46580:SF4">
    <property type="entry name" value="ATP_GTP-BINDING PROTEIN"/>
    <property type="match status" value="1"/>
</dbReference>
<name>A0A3B1DA10_9ZZZZ</name>
<evidence type="ECO:0008006" key="3">
    <source>
        <dbReference type="Google" id="ProtNLM"/>
    </source>
</evidence>
<protein>
    <recommendedName>
        <fullName evidence="3">VCBS repeat-containing protein</fullName>
    </recommendedName>
</protein>
<keyword evidence="1" id="KW-0732">Signal</keyword>
<dbReference type="Gene3D" id="2.130.10.130">
    <property type="entry name" value="Integrin alpha, N-terminal"/>
    <property type="match status" value="1"/>
</dbReference>
<dbReference type="InterPro" id="IPR028994">
    <property type="entry name" value="Integrin_alpha_N"/>
</dbReference>
<dbReference type="EMBL" id="UOGG01000222">
    <property type="protein sequence ID" value="VAX32788.1"/>
    <property type="molecule type" value="Genomic_DNA"/>
</dbReference>
<dbReference type="Pfam" id="PF13517">
    <property type="entry name" value="FG-GAP_3"/>
    <property type="match status" value="1"/>
</dbReference>
<gene>
    <name evidence="2" type="ORF">MNBD_NITROSPINAE05-1259</name>
</gene>
<sequence length="196" mass="21145">MTPVENDISYGRRLAGFWLIACIFSTGCDSFKLPSPPPDLFYKFNVLPVGQGPAHLLTADLNRDGNADIVSANSKDSTLSILYGKGDGTFQEPLNIPVPMEPTFIAVADFNNDDIPDIVVNAKGANAFVTLMGKGKNKFRAPQKHPTGRVPLAVIVGDFNQDGKMDIAVTLTFAKVEIYLGNGNGFFKKGETYLTG</sequence>
<reference evidence="2" key="1">
    <citation type="submission" date="2018-06" db="EMBL/GenBank/DDBJ databases">
        <authorList>
            <person name="Zhirakovskaya E."/>
        </authorList>
    </citation>
    <scope>NUCLEOTIDE SEQUENCE</scope>
</reference>
<dbReference type="AlphaFoldDB" id="A0A3B1DA10"/>
<evidence type="ECO:0000313" key="2">
    <source>
        <dbReference type="EMBL" id="VAX32788.1"/>
    </source>
</evidence>
<dbReference type="SUPFAM" id="SSF69318">
    <property type="entry name" value="Integrin alpha N-terminal domain"/>
    <property type="match status" value="1"/>
</dbReference>
<accession>A0A3B1DA10</accession>
<proteinExistence type="predicted"/>